<dbReference type="PROSITE" id="PS51257">
    <property type="entry name" value="PROKAR_LIPOPROTEIN"/>
    <property type="match status" value="1"/>
</dbReference>
<dbReference type="OrthoDB" id="9783163at2"/>
<organism evidence="3 4">
    <name type="scientific">Syntrophus gentianae</name>
    <dbReference type="NCBI Taxonomy" id="43775"/>
    <lineage>
        <taxon>Bacteria</taxon>
        <taxon>Pseudomonadati</taxon>
        <taxon>Thermodesulfobacteriota</taxon>
        <taxon>Syntrophia</taxon>
        <taxon>Syntrophales</taxon>
        <taxon>Syntrophaceae</taxon>
        <taxon>Syntrophus</taxon>
    </lineage>
</organism>
<accession>A0A1H7VMS6</accession>
<name>A0A1H7VMS6_9BACT</name>
<comment type="subcellular location">
    <subcellularLocation>
        <location evidence="2">Cell membrane</location>
        <topology evidence="2">Lipid-anchor</topology>
    </subcellularLocation>
</comment>
<dbReference type="PANTHER" id="PTHR30203:SF32">
    <property type="entry name" value="CATION EFFLUX SYSTEM PROTEIN CUSC"/>
    <property type="match status" value="1"/>
</dbReference>
<comment type="similarity">
    <text evidence="1 2">Belongs to the outer membrane factor (OMF) (TC 1.B.17) family.</text>
</comment>
<dbReference type="PANTHER" id="PTHR30203">
    <property type="entry name" value="OUTER MEMBRANE CATION EFFLUX PROTEIN"/>
    <property type="match status" value="1"/>
</dbReference>
<dbReference type="InterPro" id="IPR010131">
    <property type="entry name" value="MdtP/NodT-like"/>
</dbReference>
<keyword evidence="2" id="KW-0449">Lipoprotein</keyword>
<protein>
    <submittedName>
        <fullName evidence="3">Outer membrane protein, multidrug efflux system</fullName>
    </submittedName>
</protein>
<gene>
    <name evidence="3" type="ORF">SAMN04489760_10460</name>
</gene>
<dbReference type="RefSeq" id="WP_093882417.1">
    <property type="nucleotide sequence ID" value="NZ_FOBS01000004.1"/>
</dbReference>
<dbReference type="GO" id="GO:0005886">
    <property type="term" value="C:plasma membrane"/>
    <property type="evidence" value="ECO:0007669"/>
    <property type="project" value="UniProtKB-SubCell"/>
</dbReference>
<dbReference type="Proteomes" id="UP000198744">
    <property type="component" value="Unassembled WGS sequence"/>
</dbReference>
<keyword evidence="2" id="KW-0472">Membrane</keyword>
<keyword evidence="2" id="KW-0812">Transmembrane</keyword>
<evidence type="ECO:0000313" key="4">
    <source>
        <dbReference type="Proteomes" id="UP000198744"/>
    </source>
</evidence>
<sequence>MKRNRNSYRLLLVGILVVLMGGCTLAPKYDRPATPVPNSWPTGAAYQEAKPDVPMPAPDLPWREFLPEERLQKVIEIALKDSRNLRLAALNVQRAQALYRVQRDELFPVVNAAGNWTKKHIPADLSSSGHILTQESYSVDFGISSWEIDFFGRIRSLKDAALEEYLATDEGRRNTQILLVSEVANAWFTLAADGENLKLSRSTFEAQQASYNLIRKRYDVGLASELDLSQAQTQVDTARRNVAIYTQRTAQDLNALTLLAGTPVPSELLPSELNGVSPPKEISAGLSSDVLLSRPDVLAAEHRLKAAHANIGAARAAFFPRISLTAITGTASADLSGLFKSGQGTWSFAPQIVLPIFDARTWSAYDVTKVDREISVTRYEQTIQTAFREVADALALRGTLGEQLTAQESLVEANARTYRLADARYSKGIDSYLNVLDAQRSLYSSQQVLTALRLERFTSLVTLYKVLGGGAEEDSRYQ</sequence>
<proteinExistence type="inferred from homology"/>
<dbReference type="NCBIfam" id="TIGR01845">
    <property type="entry name" value="outer_NodT"/>
    <property type="match status" value="1"/>
</dbReference>
<evidence type="ECO:0000313" key="3">
    <source>
        <dbReference type="EMBL" id="SEM10155.1"/>
    </source>
</evidence>
<dbReference type="Pfam" id="PF02321">
    <property type="entry name" value="OEP"/>
    <property type="match status" value="2"/>
</dbReference>
<dbReference type="STRING" id="43775.SAMN04489760_10460"/>
<keyword evidence="4" id="KW-1185">Reference proteome</keyword>
<dbReference type="AlphaFoldDB" id="A0A1H7VMS6"/>
<dbReference type="SUPFAM" id="SSF56954">
    <property type="entry name" value="Outer membrane efflux proteins (OEP)"/>
    <property type="match status" value="1"/>
</dbReference>
<evidence type="ECO:0000256" key="1">
    <source>
        <dbReference type="ARBA" id="ARBA00007613"/>
    </source>
</evidence>
<keyword evidence="2" id="KW-1134">Transmembrane beta strand</keyword>
<keyword evidence="2" id="KW-0564">Palmitate</keyword>
<dbReference type="Gene3D" id="1.20.1600.10">
    <property type="entry name" value="Outer membrane efflux proteins (OEP)"/>
    <property type="match status" value="1"/>
</dbReference>
<reference evidence="3 4" key="1">
    <citation type="submission" date="2016-10" db="EMBL/GenBank/DDBJ databases">
        <authorList>
            <person name="de Groot N.N."/>
        </authorList>
    </citation>
    <scope>NUCLEOTIDE SEQUENCE [LARGE SCALE GENOMIC DNA]</scope>
    <source>
        <strain evidence="3 4">DSM 8423</strain>
    </source>
</reference>
<evidence type="ECO:0000256" key="2">
    <source>
        <dbReference type="RuleBase" id="RU362097"/>
    </source>
</evidence>
<dbReference type="GO" id="GO:0015562">
    <property type="term" value="F:efflux transmembrane transporter activity"/>
    <property type="evidence" value="ECO:0007669"/>
    <property type="project" value="InterPro"/>
</dbReference>
<dbReference type="EMBL" id="FOBS01000004">
    <property type="protein sequence ID" value="SEM10155.1"/>
    <property type="molecule type" value="Genomic_DNA"/>
</dbReference>
<dbReference type="InterPro" id="IPR003423">
    <property type="entry name" value="OMP_efflux"/>
</dbReference>
<dbReference type="Gene3D" id="2.20.200.10">
    <property type="entry name" value="Outer membrane efflux proteins (OEP)"/>
    <property type="match status" value="1"/>
</dbReference>